<evidence type="ECO:0000256" key="2">
    <source>
        <dbReference type="ARBA" id="ARBA00009077"/>
    </source>
</evidence>
<evidence type="ECO:0000313" key="8">
    <source>
        <dbReference type="EMBL" id="RDK07217.1"/>
    </source>
</evidence>
<organism evidence="8 9">
    <name type="scientific">Cupriavidus lacunae</name>
    <dbReference type="NCBI Taxonomy" id="2666307"/>
    <lineage>
        <taxon>Bacteria</taxon>
        <taxon>Pseudomonadati</taxon>
        <taxon>Pseudomonadota</taxon>
        <taxon>Betaproteobacteria</taxon>
        <taxon>Burkholderiales</taxon>
        <taxon>Burkholderiaceae</taxon>
        <taxon>Cupriavidus</taxon>
    </lineage>
</organism>
<gene>
    <name evidence="8" type="ORF">DN412_27260</name>
</gene>
<dbReference type="Proteomes" id="UP000255165">
    <property type="component" value="Unassembled WGS sequence"/>
</dbReference>
<comment type="caution">
    <text evidence="8">The sequence shown here is derived from an EMBL/GenBank/DDBJ whole genome shotgun (WGS) entry which is preliminary data.</text>
</comment>
<dbReference type="PIRSF" id="PIRSF001434">
    <property type="entry name" value="CGS"/>
    <property type="match status" value="1"/>
</dbReference>
<comment type="catalytic activity">
    <reaction evidence="5">
        <text>L,L-cystathionine + H2O = L-homocysteine + pyruvate + NH4(+)</text>
        <dbReference type="Rhea" id="RHEA:13965"/>
        <dbReference type="ChEBI" id="CHEBI:15361"/>
        <dbReference type="ChEBI" id="CHEBI:15377"/>
        <dbReference type="ChEBI" id="CHEBI:28938"/>
        <dbReference type="ChEBI" id="CHEBI:58161"/>
        <dbReference type="ChEBI" id="CHEBI:58199"/>
    </reaction>
</comment>
<evidence type="ECO:0000256" key="7">
    <source>
        <dbReference type="RuleBase" id="RU362118"/>
    </source>
</evidence>
<dbReference type="InterPro" id="IPR015424">
    <property type="entry name" value="PyrdxlP-dep_Trfase"/>
</dbReference>
<evidence type="ECO:0000313" key="9">
    <source>
        <dbReference type="Proteomes" id="UP000255165"/>
    </source>
</evidence>
<comment type="cofactor">
    <cofactor evidence="1 7">
        <name>pyridoxal 5'-phosphate</name>
        <dbReference type="ChEBI" id="CHEBI:597326"/>
    </cofactor>
</comment>
<dbReference type="GO" id="GO:0019346">
    <property type="term" value="P:transsulfuration"/>
    <property type="evidence" value="ECO:0007669"/>
    <property type="project" value="InterPro"/>
</dbReference>
<dbReference type="GO" id="GO:0030170">
    <property type="term" value="F:pyridoxal phosphate binding"/>
    <property type="evidence" value="ECO:0007669"/>
    <property type="project" value="InterPro"/>
</dbReference>
<dbReference type="PANTHER" id="PTHR43500:SF1">
    <property type="entry name" value="CYSTATHIONINE BETA-LYASE-RELATED"/>
    <property type="match status" value="1"/>
</dbReference>
<dbReference type="InterPro" id="IPR006233">
    <property type="entry name" value="Cys_b_lyase_bac"/>
</dbReference>
<dbReference type="Gene3D" id="3.40.640.10">
    <property type="entry name" value="Type I PLP-dependent aspartate aminotransferase-like (Major domain)"/>
    <property type="match status" value="1"/>
</dbReference>
<name>A0A370NNM4_9BURK</name>
<dbReference type="GO" id="GO:0019450">
    <property type="term" value="P:L-cysteine catabolic process to pyruvate"/>
    <property type="evidence" value="ECO:0007669"/>
    <property type="project" value="TreeGrafter"/>
</dbReference>
<evidence type="ECO:0000256" key="1">
    <source>
        <dbReference type="ARBA" id="ARBA00001933"/>
    </source>
</evidence>
<evidence type="ECO:0000256" key="4">
    <source>
        <dbReference type="ARBA" id="ARBA00023239"/>
    </source>
</evidence>
<evidence type="ECO:0000256" key="3">
    <source>
        <dbReference type="ARBA" id="ARBA00022898"/>
    </source>
</evidence>
<dbReference type="FunFam" id="3.40.640.10:FF:000046">
    <property type="entry name" value="Cystathionine gamma-lyase"/>
    <property type="match status" value="1"/>
</dbReference>
<dbReference type="InterPro" id="IPR000277">
    <property type="entry name" value="Cys/Met-Metab_PyrdxlP-dep_enz"/>
</dbReference>
<keyword evidence="9" id="KW-1185">Reference proteome</keyword>
<dbReference type="Pfam" id="PF01053">
    <property type="entry name" value="Cys_Met_Meta_PP"/>
    <property type="match status" value="1"/>
</dbReference>
<evidence type="ECO:0000256" key="6">
    <source>
        <dbReference type="PIRSR" id="PIRSR001434-2"/>
    </source>
</evidence>
<feature type="modified residue" description="N6-(pyridoxal phosphate)lysine" evidence="6">
    <location>
        <position position="200"/>
    </location>
</feature>
<accession>A0A370NNM4</accession>
<dbReference type="Gene3D" id="3.90.1150.10">
    <property type="entry name" value="Aspartate Aminotransferase, domain 1"/>
    <property type="match status" value="1"/>
</dbReference>
<dbReference type="InterPro" id="IPR015421">
    <property type="entry name" value="PyrdxlP-dep_Trfase_major"/>
</dbReference>
<evidence type="ECO:0000256" key="5">
    <source>
        <dbReference type="ARBA" id="ARBA00047517"/>
    </source>
</evidence>
<dbReference type="AlphaFoldDB" id="A0A370NNM4"/>
<keyword evidence="4 8" id="KW-0456">Lyase</keyword>
<protein>
    <submittedName>
        <fullName evidence="8">Cystathionine beta-lyase</fullName>
    </submittedName>
</protein>
<dbReference type="InterPro" id="IPR015422">
    <property type="entry name" value="PyrdxlP-dep_Trfase_small"/>
</dbReference>
<sequence>MNQATVEDTKVAGFKSLSPAVWRASTVLFNTVDEFTSRKDRLYDGYTYGVTGTPTNRALEERIAEFEGGAHCVLAPSGQAALCMVGLALVRAGDHVLVSDSAYGPLKTFLNDWLSGYGVAVDVYPPTAGSDLESHIQDNTKLIFLESPGSLTMEMQDIPAIVAIAKRRGILTVIDNTWATPLGFKPLDQGVDICVEAGSKLFGGHSDVLLGSIATNHRWVYEKMRHAQSVLGQAVSAEDCFLVLRGLDTLAVRYAHQCNSAIEIASWLAKHEQVELVMFPPLQTSPGHEVWARSFQGGGCVLSFIPTFQQRDEVHAFFAALTTFSIGASWGGVHSLAAFYPATEFARRKHCEYQRGIVRLSVGLEPVSSLVTDLEKSLASARARNS</sequence>
<dbReference type="SUPFAM" id="SSF53383">
    <property type="entry name" value="PLP-dependent transferases"/>
    <property type="match status" value="1"/>
</dbReference>
<comment type="similarity">
    <text evidence="2 7">Belongs to the trans-sulfuration enzymes family.</text>
</comment>
<proteinExistence type="inferred from homology"/>
<reference evidence="9" key="1">
    <citation type="submission" date="2018-06" db="EMBL/GenBank/DDBJ databases">
        <authorList>
            <person name="Feng T."/>
            <person name="Jeon C.O."/>
        </authorList>
    </citation>
    <scope>NUCLEOTIDE SEQUENCE [LARGE SCALE GENOMIC DNA]</scope>
    <source>
        <strain evidence="9">S23</strain>
    </source>
</reference>
<dbReference type="PANTHER" id="PTHR43500">
    <property type="entry name" value="CYSTATHIONINE BETA-LYASE-RELATED"/>
    <property type="match status" value="1"/>
</dbReference>
<dbReference type="EMBL" id="QKWJ01000046">
    <property type="protein sequence ID" value="RDK07217.1"/>
    <property type="molecule type" value="Genomic_DNA"/>
</dbReference>
<keyword evidence="3 6" id="KW-0663">Pyridoxal phosphate</keyword>
<dbReference type="GO" id="GO:0047804">
    <property type="term" value="F:cysteine-S-conjugate beta-lyase activity"/>
    <property type="evidence" value="ECO:0007669"/>
    <property type="project" value="InterPro"/>
</dbReference>